<evidence type="ECO:0000313" key="2">
    <source>
        <dbReference type="Proteomes" id="UP000267096"/>
    </source>
</evidence>
<proteinExistence type="predicted"/>
<gene>
    <name evidence="1" type="ORF">ASIM_LOCUS6831</name>
</gene>
<dbReference type="EMBL" id="UYRR01015513">
    <property type="protein sequence ID" value="VDK27904.1"/>
    <property type="molecule type" value="Genomic_DNA"/>
</dbReference>
<dbReference type="WBParaSite" id="ASIM_0000705301-mRNA-1">
    <property type="protein sequence ID" value="ASIM_0000705301-mRNA-1"/>
    <property type="gene ID" value="ASIM_0000705301"/>
</dbReference>
<sequence length="91" mass="9751">MGRVVEMLVAQDHGVVVLDRKDHGEEEVNQAEVSPAGDMAVEVVEVKARGEVREVADNGVDSKAVEAAVVVKEDGVVVEVVETTELKLNSR</sequence>
<name>A0A0M3JHE1_ANISI</name>
<dbReference type="Proteomes" id="UP000267096">
    <property type="component" value="Unassembled WGS sequence"/>
</dbReference>
<dbReference type="AlphaFoldDB" id="A0A0M3JHE1"/>
<protein>
    <submittedName>
        <fullName evidence="1 3">Uncharacterized protein</fullName>
    </submittedName>
</protein>
<reference evidence="3" key="1">
    <citation type="submission" date="2017-02" db="UniProtKB">
        <authorList>
            <consortium name="WormBaseParasite"/>
        </authorList>
    </citation>
    <scope>IDENTIFICATION</scope>
</reference>
<evidence type="ECO:0000313" key="1">
    <source>
        <dbReference type="EMBL" id="VDK27904.1"/>
    </source>
</evidence>
<reference evidence="1 2" key="2">
    <citation type="submission" date="2018-11" db="EMBL/GenBank/DDBJ databases">
        <authorList>
            <consortium name="Pathogen Informatics"/>
        </authorList>
    </citation>
    <scope>NUCLEOTIDE SEQUENCE [LARGE SCALE GENOMIC DNA]</scope>
</reference>
<accession>A0A0M3JHE1</accession>
<organism evidence="3">
    <name type="scientific">Anisakis simplex</name>
    <name type="common">Herring worm</name>
    <dbReference type="NCBI Taxonomy" id="6269"/>
    <lineage>
        <taxon>Eukaryota</taxon>
        <taxon>Metazoa</taxon>
        <taxon>Ecdysozoa</taxon>
        <taxon>Nematoda</taxon>
        <taxon>Chromadorea</taxon>
        <taxon>Rhabditida</taxon>
        <taxon>Spirurina</taxon>
        <taxon>Ascaridomorpha</taxon>
        <taxon>Ascaridoidea</taxon>
        <taxon>Anisakidae</taxon>
        <taxon>Anisakis</taxon>
        <taxon>Anisakis simplex complex</taxon>
    </lineage>
</organism>
<keyword evidence="2" id="KW-1185">Reference proteome</keyword>
<evidence type="ECO:0000313" key="3">
    <source>
        <dbReference type="WBParaSite" id="ASIM_0000705301-mRNA-1"/>
    </source>
</evidence>